<protein>
    <submittedName>
        <fullName evidence="2">Uncharacterized protein</fullName>
    </submittedName>
</protein>
<comment type="caution">
    <text evidence="2">The sequence shown here is derived from an EMBL/GenBank/DDBJ whole genome shotgun (WGS) entry which is preliminary data.</text>
</comment>
<sequence>MAFHVRAPPLLRSGPGAGALVPALIAALVGVAAARRAALGDSTEDLSLVADAGVREKVGRLCDVDVALRGCRAMGATGGFGTTAELADTLAVEPEDAAGLLAELGLGATFGCQELCEAAVASIPTILNAGIPSAKGAGCVDRDCLADPVDVSEEVLMRSDLVTMPEPPEGNDTVSAVAEGLPQAPVYPGEGPGMMLRVVLNVLFGVFPAPDEADDEVPEGGTPGALLQSDGGLDPKFGPQFPRHPRLPGVRLDAIHPIRVESAFRCRLLGGR</sequence>
<evidence type="ECO:0000256" key="1">
    <source>
        <dbReference type="SAM" id="MobiDB-lite"/>
    </source>
</evidence>
<keyword evidence="3" id="KW-1185">Reference proteome</keyword>
<accession>A0ABN9Q6X3</accession>
<organism evidence="2 3">
    <name type="scientific">Prorocentrum cordatum</name>
    <dbReference type="NCBI Taxonomy" id="2364126"/>
    <lineage>
        <taxon>Eukaryota</taxon>
        <taxon>Sar</taxon>
        <taxon>Alveolata</taxon>
        <taxon>Dinophyceae</taxon>
        <taxon>Prorocentrales</taxon>
        <taxon>Prorocentraceae</taxon>
        <taxon>Prorocentrum</taxon>
    </lineage>
</organism>
<evidence type="ECO:0000313" key="3">
    <source>
        <dbReference type="Proteomes" id="UP001189429"/>
    </source>
</evidence>
<dbReference type="Proteomes" id="UP001189429">
    <property type="component" value="Unassembled WGS sequence"/>
</dbReference>
<gene>
    <name evidence="2" type="ORF">PCOR1329_LOCUS9382</name>
</gene>
<proteinExistence type="predicted"/>
<feature type="region of interest" description="Disordered" evidence="1">
    <location>
        <begin position="213"/>
        <end position="233"/>
    </location>
</feature>
<reference evidence="2" key="1">
    <citation type="submission" date="2023-10" db="EMBL/GenBank/DDBJ databases">
        <authorList>
            <person name="Chen Y."/>
            <person name="Shah S."/>
            <person name="Dougan E. K."/>
            <person name="Thang M."/>
            <person name="Chan C."/>
        </authorList>
    </citation>
    <scope>NUCLEOTIDE SEQUENCE [LARGE SCALE GENOMIC DNA]</scope>
</reference>
<evidence type="ECO:0000313" key="2">
    <source>
        <dbReference type="EMBL" id="CAK0801530.1"/>
    </source>
</evidence>
<dbReference type="EMBL" id="CAUYUJ010002606">
    <property type="protein sequence ID" value="CAK0801530.1"/>
    <property type="molecule type" value="Genomic_DNA"/>
</dbReference>
<feature type="non-terminal residue" evidence="2">
    <location>
        <position position="272"/>
    </location>
</feature>
<name>A0ABN9Q6X3_9DINO</name>